<keyword evidence="1" id="KW-0812">Transmembrane</keyword>
<dbReference type="AlphaFoldDB" id="A0A428K8P7"/>
<organism evidence="2 3">
    <name type="scientific">Hymenobacter perfusus</name>
    <dbReference type="NCBI Taxonomy" id="1236770"/>
    <lineage>
        <taxon>Bacteria</taxon>
        <taxon>Pseudomonadati</taxon>
        <taxon>Bacteroidota</taxon>
        <taxon>Cytophagia</taxon>
        <taxon>Cytophagales</taxon>
        <taxon>Hymenobacteraceae</taxon>
        <taxon>Hymenobacter</taxon>
    </lineage>
</organism>
<keyword evidence="3" id="KW-1185">Reference proteome</keyword>
<dbReference type="OrthoDB" id="893795at2"/>
<comment type="caution">
    <text evidence="2">The sequence shown here is derived from an EMBL/GenBank/DDBJ whole genome shotgun (WGS) entry which is preliminary data.</text>
</comment>
<keyword evidence="1" id="KW-0472">Membrane</keyword>
<dbReference type="RefSeq" id="WP_125438762.1">
    <property type="nucleotide sequence ID" value="NZ_RWIU01000004.1"/>
</dbReference>
<reference evidence="2 3" key="1">
    <citation type="submission" date="2018-12" db="EMBL/GenBank/DDBJ databases">
        <authorList>
            <person name="Feng G."/>
            <person name="Zhu H."/>
        </authorList>
    </citation>
    <scope>NUCLEOTIDE SEQUENCE [LARGE SCALE GENOMIC DNA]</scope>
    <source>
        <strain evidence="2 3">LMG 26000</strain>
    </source>
</reference>
<accession>A0A428K8P7</accession>
<sequence length="135" mass="15295">MKAFLRSYFLFCLLTGFALYALHSQFGPRIIHPFTPYTFSFFAALTLLTYWVTAKLVQADAQNFMVAYLGSMVARLLLSLTLVLVYLFIGGGREGDGQWAFLGSFFILYFLFAGFEVWAVLSNLRPFSKPGEITK</sequence>
<name>A0A428K8P7_9BACT</name>
<evidence type="ECO:0000313" key="3">
    <source>
        <dbReference type="Proteomes" id="UP000270291"/>
    </source>
</evidence>
<feature type="transmembrane region" description="Helical" evidence="1">
    <location>
        <begin position="65"/>
        <end position="89"/>
    </location>
</feature>
<evidence type="ECO:0000313" key="2">
    <source>
        <dbReference type="EMBL" id="RSK42844.1"/>
    </source>
</evidence>
<proteinExistence type="predicted"/>
<keyword evidence="1" id="KW-1133">Transmembrane helix</keyword>
<evidence type="ECO:0000256" key="1">
    <source>
        <dbReference type="SAM" id="Phobius"/>
    </source>
</evidence>
<dbReference type="Proteomes" id="UP000270291">
    <property type="component" value="Unassembled WGS sequence"/>
</dbReference>
<feature type="transmembrane region" description="Helical" evidence="1">
    <location>
        <begin position="34"/>
        <end position="53"/>
    </location>
</feature>
<protein>
    <submittedName>
        <fullName evidence="2">Uncharacterized protein</fullName>
    </submittedName>
</protein>
<dbReference type="EMBL" id="RWIU01000004">
    <property type="protein sequence ID" value="RSK42844.1"/>
    <property type="molecule type" value="Genomic_DNA"/>
</dbReference>
<gene>
    <name evidence="2" type="ORF">EI293_13680</name>
</gene>
<feature type="transmembrane region" description="Helical" evidence="1">
    <location>
        <begin position="101"/>
        <end position="121"/>
    </location>
</feature>